<feature type="compositionally biased region" description="Basic and acidic residues" evidence="1">
    <location>
        <begin position="273"/>
        <end position="292"/>
    </location>
</feature>
<feature type="compositionally biased region" description="Basic and acidic residues" evidence="1">
    <location>
        <begin position="245"/>
        <end position="259"/>
    </location>
</feature>
<feature type="compositionally biased region" description="Polar residues" evidence="1">
    <location>
        <begin position="1904"/>
        <end position="1914"/>
    </location>
</feature>
<sequence>MDGTYNNPYAQGQSQSPLSPQTPGGYQVNVNRQKTRKWVQAPVQNYDGDDWGADEFDDDEQPPPPPVPRVTTGLRSIGQRPSESYGPSPRLAAAVASSSRSSSGPPSLHLQTQHPAGSNVAPPEQIPNLSSPVTGRNASPAPVSSGAGSSKPPSFQQQPDVRSSTPQSANSSARASPSIRPDLYRHIEDERKLGGSPLSIAENVAPTPNDHSTPPVHEPNQQGYGQGDGPAIDRVQKQPTFDSILAKRDELQSEQHGPDHAPALDISDAARQSNDHKDESVLHSPKDIDRKRLSVSPQLPDVARMSVFGADFFSSGNSDPSGYSSTHDPVKPEQPLASEQSANGPGNLPVLDEKPQEGEDDGGSSELDKFSPHTSSLLPANDPRSVPPLRTPSPNTKGLNPSSGEPASTSSATDSKITPTEPLHPRQPDYSPSNYEPNSALTQGTMNTFNSSPIKESDVLSEEIMRSLSPIAPTPNSALSRPAPENTHSLSPGAQNEVRNSSYTLSDYDNYWADSNDKPEKASENQVRAREETPTEDIHADEQQQAVGLPAPGVLASGDPEATSPPESPNTESRRRFSWEAGFDSPPKIPPVEAPAGVFDKEASAPTATSPAASSDAQSSKDLVSDGTNQPKEAPQNIEPPKIIIPPSGGISHQVSKASTLPPSQQPTTLEPPSPVSVENDDAIAQAAADRRPSVAEDKSLAKTPSNLTSATPPPDKSSRSVPPSNEFPQTTPWRDIMSLATPVQRTLKFEAGRDTHQTWESGLDNWLSSLMTEHPEYANSTASFSGTGSTPASQKGHASGPSVSHTQQPYYQQYLNASSPTTGQPAAGRSRLGSSVPSGSSGFGNSSNQIGTKSKELMQSAGKMGKGLFSKGKSKLRGTGDKGEPTSPVQTKLKAERRASWGLDRLTKSRADESFEKDVVNSRPSTQSYHAPQSSQSSGLPPFGPVPSTSESGKQVASRESDVPQLLQDVSAVASRQHDDKSQWYIPTPIDESTWDPFRESNLANIKASEKSGALVTDDDQLQQSHSAEVPSSKPIASDRTPIPASHGIRMVPAEEHAGPSRQPTAVHANVTSEVPSGDAQHELQPQPHTQPNPSSATPQRHSSFVGLPPIRRGSTFDVNSKSTPIEKRATEPIDERVSVDADDYDEIVRQQGTLTSEVTVGSTLVGTDSIAPDKEYKKDIDDPETPAMTPERQRRASQQRSPQSIPRHSLQMHPVNQGPMPPQNSEYQPSSLPLLPPHLMGGGGNPVQRLPPSGPWKLEESHLSEPLHRVTPKASPLLPSGQWKLEESHLAEPLHVVNRNRAGTNASQISQRSQRSQRSQQDPFFGYNKETGDVPTSPSSSSTTQHQHHHRHKPSEVPPSTTSRYPGLFPGQQRPESNSQEHHFSPGSQFPRRLSQEAGIPRTGTSENEVTSDDRGRSRGASALFKDIGHRFRKSSTERRSTPGDNHDPYQPPQFPDAHHDAASVSSMATDGTHDRKKSRASFMLGLKSKQSRERLSMPPPSRPDDSRPNSAMEDKRASRLNPDMGPISAQQKPAGLPRAATSNLANELSQSGSATPPSKKRFSAFNAKAVMTNVFNRPSSGTYSKPGTPTSSRPISSHLGAQQPVSLEAPHPGFERSNTAGPTFNQILPTPSDPAPTDASDQRKRRGSAAGLISGLLGHGQKNKDAHQGAPSQMQQRSAQQPYEHRPSGPPLASPRPQMLQAQDRKSSGPQPPTPALQMPGAFSETPGIPTPQSDAPPLASPQPQRPQSFADQQLSMVHQTTGGTISREQSPMLNSKSSTGAMRDFQHAQAAYRNSRPSPLGFGSTTPVETPPIGSTTPYSRHGTPQTPFSIGQELPDTRKERMRSISPAASGVRSAPTTQTSFNIPSTAPTTQTSFHHPSHSLDKLSQHTHEGVHIQRPVTDSPNMSFRQNGRPVQVASDDGMPLSPVSQASKTSPPSVSSMATQSPRLNTSFPTGGRRQSSQLSQPETPVISAVSTSPPVQASMNMMGVPQQQQQSWSGPAQKQFTNVQPQVGPPRPDGYQVAPGQRYQPNLSGPSGTEQTPGPQLPIMTQGRPQMQMQQSDTGPPVPPKDGMGHLQQPQVVEQPVRQSSPGVSKWKGLRNRMSAQVAHKSQPSQGKGETDKEKLTASKILGAFKRGSKENRQSMVIPDLQAYQQHQMETPQQRQQGQQNPPQQQAQQWSTSHVPHGPTQSPRPSSGINGQPFGQAPTQRPSSHLSNQSATQLQSKRQSSMFVSPPLPQQQFRSSSGSLPQGQLGMGSPQQGFAQQSPRSPGQFLPPNPSHAQLTSPPQSQGQFQSPVQHQGQFQAPLQQQSQLQNSPRQGHFQSPSQQRGQFSSPPSQQGQFGSPIGQYQSPAQLQGQFQSPPQPQGQWQHQMHSPGSQTSPAQSRQASYPGQWQGTIGQSPNSPAHRSPRHSHFPQQPYSPQHRHSSQQMAHEEESHPVHVSTPDTVHAPTPVHAPSPRPSLLNLLASGKADDEIIQQEGRDQTQAVSRNYQNNSASPENPSMQFASRDNPYTGNTSGSPRVGAVPSAQHVSPEISTEQNGSSKSRAPTLPMPVFASGSAEGHFMGAETAANTNSGSSHKAEESHGVSLSASTAATGNISSGSTRQSPSGTSDMNPRRPEARGGASFHAELEDTEDARKRTLRIDSQEEKIHYDPNADSDGEVPAQMSATSYPGQEWNPYGMPDMGDWNEALYR</sequence>
<feature type="compositionally biased region" description="Polar residues" evidence="1">
    <location>
        <begin position="2211"/>
        <end position="2237"/>
    </location>
</feature>
<feature type="compositionally biased region" description="Polar residues" evidence="1">
    <location>
        <begin position="1673"/>
        <end position="1684"/>
    </location>
</feature>
<feature type="compositionally biased region" description="Low complexity" evidence="1">
    <location>
        <begin position="604"/>
        <end position="620"/>
    </location>
</feature>
<feature type="compositionally biased region" description="Polar residues" evidence="1">
    <location>
        <begin position="1860"/>
        <end position="1881"/>
    </location>
</feature>
<feature type="compositionally biased region" description="Polar residues" evidence="1">
    <location>
        <begin position="155"/>
        <end position="175"/>
    </location>
</feature>
<feature type="compositionally biased region" description="Low complexity" evidence="1">
    <location>
        <begin position="1309"/>
        <end position="1323"/>
    </location>
</feature>
<feature type="compositionally biased region" description="Low complexity" evidence="1">
    <location>
        <begin position="2082"/>
        <end position="2096"/>
    </location>
</feature>
<evidence type="ECO:0000313" key="3">
    <source>
        <dbReference type="Proteomes" id="UP000693738"/>
    </source>
</evidence>
<feature type="compositionally biased region" description="Polar residues" evidence="1">
    <location>
        <begin position="720"/>
        <end position="733"/>
    </location>
</feature>
<feature type="compositionally biased region" description="Polar residues" evidence="1">
    <location>
        <begin position="127"/>
        <end position="137"/>
    </location>
</feature>
<feature type="compositionally biased region" description="Basic and acidic residues" evidence="1">
    <location>
        <begin position="1126"/>
        <end position="1140"/>
    </location>
</feature>
<feature type="compositionally biased region" description="Polar residues" evidence="1">
    <location>
        <begin position="1749"/>
        <end position="1784"/>
    </location>
</feature>
<feature type="compositionally biased region" description="Polar residues" evidence="1">
    <location>
        <begin position="1543"/>
        <end position="1559"/>
    </location>
</feature>
<feature type="compositionally biased region" description="Polar residues" evidence="1">
    <location>
        <begin position="486"/>
        <end position="507"/>
    </location>
</feature>
<feature type="compositionally biased region" description="Polar residues" evidence="1">
    <location>
        <begin position="780"/>
        <end position="794"/>
    </location>
</feature>
<protein>
    <submittedName>
        <fullName evidence="2">Uncharacterized protein</fullName>
    </submittedName>
</protein>
<feature type="region of interest" description="Disordered" evidence="1">
    <location>
        <begin position="1296"/>
        <end position="1563"/>
    </location>
</feature>
<feature type="compositionally biased region" description="Basic and acidic residues" evidence="1">
    <location>
        <begin position="1173"/>
        <end position="1182"/>
    </location>
</feature>
<feature type="compositionally biased region" description="Polar residues" evidence="1">
    <location>
        <begin position="2490"/>
        <end position="2526"/>
    </location>
</feature>
<name>A0A8J2IE74_FUSEQ</name>
<feature type="compositionally biased region" description="Polar residues" evidence="1">
    <location>
        <begin position="2184"/>
        <end position="2204"/>
    </location>
</feature>
<feature type="region of interest" description="Disordered" evidence="1">
    <location>
        <begin position="1011"/>
        <end position="1140"/>
    </location>
</feature>
<feature type="compositionally biased region" description="Low complexity" evidence="1">
    <location>
        <begin position="1651"/>
        <end position="1663"/>
    </location>
</feature>
<feature type="compositionally biased region" description="Polar residues" evidence="1">
    <location>
        <begin position="1088"/>
        <end position="1104"/>
    </location>
</feature>
<feature type="compositionally biased region" description="Polar residues" evidence="1">
    <location>
        <begin position="2379"/>
        <end position="2412"/>
    </location>
</feature>
<reference evidence="2" key="1">
    <citation type="submission" date="2021-05" db="EMBL/GenBank/DDBJ databases">
        <authorList>
            <person name="Khan N."/>
        </authorList>
    </citation>
    <scope>NUCLEOTIDE SEQUENCE</scope>
</reference>
<feature type="compositionally biased region" description="Polar residues" evidence="1">
    <location>
        <begin position="2594"/>
        <end position="2621"/>
    </location>
</feature>
<feature type="compositionally biased region" description="Basic and acidic residues" evidence="1">
    <location>
        <begin position="1259"/>
        <end position="1270"/>
    </location>
</feature>
<feature type="compositionally biased region" description="Low complexity" evidence="1">
    <location>
        <begin position="863"/>
        <end position="872"/>
    </location>
</feature>
<feature type="compositionally biased region" description="Polar residues" evidence="1">
    <location>
        <begin position="1619"/>
        <end position="1632"/>
    </location>
</feature>
<dbReference type="EMBL" id="CAJSTJ010000033">
    <property type="protein sequence ID" value="CAG7555086.1"/>
    <property type="molecule type" value="Genomic_DNA"/>
</dbReference>
<feature type="region of interest" description="Disordered" evidence="1">
    <location>
        <begin position="1579"/>
        <end position="2690"/>
    </location>
</feature>
<feature type="compositionally biased region" description="Basic and acidic residues" evidence="1">
    <location>
        <begin position="2643"/>
        <end position="2662"/>
    </location>
</feature>
<feature type="compositionally biased region" description="Low complexity" evidence="1">
    <location>
        <begin position="2162"/>
        <end position="2183"/>
    </location>
</feature>
<dbReference type="Proteomes" id="UP000693738">
    <property type="component" value="Unassembled WGS sequence"/>
</dbReference>
<organism evidence="2 3">
    <name type="scientific">Fusarium equiseti</name>
    <name type="common">Fusarium scirpi</name>
    <dbReference type="NCBI Taxonomy" id="61235"/>
    <lineage>
        <taxon>Eukaryota</taxon>
        <taxon>Fungi</taxon>
        <taxon>Dikarya</taxon>
        <taxon>Ascomycota</taxon>
        <taxon>Pezizomycotina</taxon>
        <taxon>Sordariomycetes</taxon>
        <taxon>Hypocreomycetidae</taxon>
        <taxon>Hypocreales</taxon>
        <taxon>Nectriaceae</taxon>
        <taxon>Fusarium</taxon>
        <taxon>Fusarium incarnatum-equiseti species complex</taxon>
    </lineage>
</organism>
<feature type="compositionally biased region" description="Polar residues" evidence="1">
    <location>
        <begin position="1807"/>
        <end position="1834"/>
    </location>
</feature>
<feature type="compositionally biased region" description="Polar residues" evidence="1">
    <location>
        <begin position="802"/>
        <end position="825"/>
    </location>
</feature>
<feature type="compositionally biased region" description="Basic and acidic residues" evidence="1">
    <location>
        <begin position="182"/>
        <end position="193"/>
    </location>
</feature>
<proteinExistence type="predicted"/>
<feature type="compositionally biased region" description="Low complexity" evidence="1">
    <location>
        <begin position="2249"/>
        <end position="2263"/>
    </location>
</feature>
<feature type="compositionally biased region" description="Basic and acidic residues" evidence="1">
    <location>
        <begin position="894"/>
        <end position="921"/>
    </location>
</feature>
<feature type="compositionally biased region" description="Basic and acidic residues" evidence="1">
    <location>
        <begin position="1885"/>
        <end position="1899"/>
    </location>
</feature>
<feature type="compositionally biased region" description="Polar residues" evidence="1">
    <location>
        <begin position="653"/>
        <end position="669"/>
    </location>
</feature>
<feature type="compositionally biased region" description="Polar residues" evidence="1">
    <location>
        <begin position="2057"/>
        <end position="2068"/>
    </location>
</feature>
<feature type="compositionally biased region" description="Low complexity" evidence="1">
    <location>
        <begin position="1198"/>
        <end position="1211"/>
    </location>
</feature>
<feature type="compositionally biased region" description="Basic and acidic residues" evidence="1">
    <location>
        <begin position="1429"/>
        <end position="1450"/>
    </location>
</feature>
<feature type="compositionally biased region" description="Low complexity" evidence="1">
    <location>
        <begin position="640"/>
        <end position="652"/>
    </location>
</feature>
<gene>
    <name evidence="2" type="ORF">FEQUK3_LOCUS810</name>
</gene>
<feature type="compositionally biased region" description="Low complexity" evidence="1">
    <location>
        <begin position="2291"/>
        <end position="2378"/>
    </location>
</feature>
<accession>A0A8J2IE74</accession>
<feature type="region of interest" description="Disordered" evidence="1">
    <location>
        <begin position="1"/>
        <end position="740"/>
    </location>
</feature>
<feature type="compositionally biased region" description="Basic and acidic residues" evidence="1">
    <location>
        <begin position="1505"/>
        <end position="1520"/>
    </location>
</feature>
<feature type="compositionally biased region" description="Polar residues" evidence="1">
    <location>
        <begin position="430"/>
        <end position="454"/>
    </location>
</feature>
<feature type="region of interest" description="Disordered" evidence="1">
    <location>
        <begin position="780"/>
        <end position="997"/>
    </location>
</feature>
<feature type="compositionally biased region" description="Polar residues" evidence="1">
    <location>
        <begin position="1"/>
        <end position="32"/>
    </location>
</feature>
<feature type="compositionally biased region" description="Polar residues" evidence="1">
    <location>
        <begin position="2541"/>
        <end position="2553"/>
    </location>
</feature>
<feature type="compositionally biased region" description="Low complexity" evidence="1">
    <location>
        <begin position="314"/>
        <end position="325"/>
    </location>
</feature>
<evidence type="ECO:0000313" key="2">
    <source>
        <dbReference type="EMBL" id="CAG7555086.1"/>
    </source>
</evidence>
<feature type="compositionally biased region" description="Low complexity" evidence="1">
    <location>
        <begin position="1337"/>
        <end position="1347"/>
    </location>
</feature>
<feature type="compositionally biased region" description="Polar residues" evidence="1">
    <location>
        <begin position="2264"/>
        <end position="2275"/>
    </location>
</feature>
<feature type="region of interest" description="Disordered" evidence="1">
    <location>
        <begin position="1167"/>
        <end position="1277"/>
    </location>
</feature>
<feature type="compositionally biased region" description="Low complexity" evidence="1">
    <location>
        <begin position="87"/>
        <end position="108"/>
    </location>
</feature>
<feature type="compositionally biased region" description="Polar residues" evidence="1">
    <location>
        <begin position="923"/>
        <end position="940"/>
    </location>
</feature>
<feature type="compositionally biased region" description="Acidic residues" evidence="1">
    <location>
        <begin position="47"/>
        <end position="61"/>
    </location>
</feature>
<feature type="compositionally biased region" description="Polar residues" evidence="1">
    <location>
        <begin position="1579"/>
        <end position="1608"/>
    </location>
</feature>
<feature type="compositionally biased region" description="Low complexity" evidence="1">
    <location>
        <begin position="138"/>
        <end position="154"/>
    </location>
</feature>
<feature type="compositionally biased region" description="Polar residues" evidence="1">
    <location>
        <begin position="2033"/>
        <end position="2048"/>
    </location>
</feature>
<feature type="compositionally biased region" description="Polar residues" evidence="1">
    <location>
        <begin position="1931"/>
        <end position="1989"/>
    </location>
</feature>
<feature type="compositionally biased region" description="Basic and acidic residues" evidence="1">
    <location>
        <begin position="515"/>
        <end position="542"/>
    </location>
</feature>
<comment type="caution">
    <text evidence="2">The sequence shown here is derived from an EMBL/GenBank/DDBJ whole genome shotgun (WGS) entry which is preliminary data.</text>
</comment>
<feature type="compositionally biased region" description="Basic and acidic residues" evidence="1">
    <location>
        <begin position="689"/>
        <end position="701"/>
    </location>
</feature>
<feature type="compositionally biased region" description="Polar residues" evidence="1">
    <location>
        <begin position="392"/>
        <end position="418"/>
    </location>
</feature>
<evidence type="ECO:0000256" key="1">
    <source>
        <dbReference type="SAM" id="MobiDB-lite"/>
    </source>
</evidence>
<feature type="compositionally biased region" description="Polar residues" evidence="1">
    <location>
        <begin position="2001"/>
        <end position="2015"/>
    </location>
</feature>
<feature type="compositionally biased region" description="Low complexity" evidence="1">
    <location>
        <begin position="829"/>
        <end position="848"/>
    </location>
</feature>